<name>A0A6A7ANI6_9PLEO</name>
<dbReference type="OrthoDB" id="9981319at2759"/>
<organism evidence="2 3">
    <name type="scientific">Plenodomus tracheiphilus IPT5</name>
    <dbReference type="NCBI Taxonomy" id="1408161"/>
    <lineage>
        <taxon>Eukaryota</taxon>
        <taxon>Fungi</taxon>
        <taxon>Dikarya</taxon>
        <taxon>Ascomycota</taxon>
        <taxon>Pezizomycotina</taxon>
        <taxon>Dothideomycetes</taxon>
        <taxon>Pleosporomycetidae</taxon>
        <taxon>Pleosporales</taxon>
        <taxon>Pleosporineae</taxon>
        <taxon>Leptosphaeriaceae</taxon>
        <taxon>Plenodomus</taxon>
    </lineage>
</organism>
<protein>
    <recommendedName>
        <fullName evidence="1">Tautomerase cis-CaaD-like domain-containing protein</fullName>
    </recommendedName>
</protein>
<gene>
    <name evidence="2" type="ORF">T440DRAFT_314665</name>
</gene>
<sequence>MPHYAIHHSTLLSPTQKSALATTITNLHTTLFSAASIFVNVTFHATTLQTQTTFVGGQQVQTNYINGFLRPRGPSNAPKLATLIQEISKAWEDIVVTPSSSTTSSISPSSLPAPEPLTINLQRLQSKSTFYDATIFPHSSPVPDHRSTAIASKPTEQGRLDNPLTLHNIFLHESIAAGAEQGFLLPLAGQDGTWMQENMAEFERRAETGDESIRVLVGEIKVKSEL</sequence>
<dbReference type="EMBL" id="MU006368">
    <property type="protein sequence ID" value="KAF2844672.1"/>
    <property type="molecule type" value="Genomic_DNA"/>
</dbReference>
<dbReference type="Proteomes" id="UP000799423">
    <property type="component" value="Unassembled WGS sequence"/>
</dbReference>
<dbReference type="AlphaFoldDB" id="A0A6A7ANI6"/>
<dbReference type="Gene3D" id="3.30.429.10">
    <property type="entry name" value="Macrophage Migration Inhibitory Factor"/>
    <property type="match status" value="2"/>
</dbReference>
<dbReference type="InterPro" id="IPR014347">
    <property type="entry name" value="Tautomerase/MIF_sf"/>
</dbReference>
<evidence type="ECO:0000259" key="1">
    <source>
        <dbReference type="Pfam" id="PF14832"/>
    </source>
</evidence>
<feature type="domain" description="Tautomerase cis-CaaD-like" evidence="1">
    <location>
        <begin position="1"/>
        <end position="91"/>
    </location>
</feature>
<dbReference type="InterPro" id="IPR028116">
    <property type="entry name" value="Cis-CaaD-like"/>
</dbReference>
<dbReference type="Pfam" id="PF14832">
    <property type="entry name" value="Tautomerase_3"/>
    <property type="match status" value="1"/>
</dbReference>
<accession>A0A6A7ANI6</accession>
<reference evidence="2" key="1">
    <citation type="submission" date="2020-01" db="EMBL/GenBank/DDBJ databases">
        <authorList>
            <consortium name="DOE Joint Genome Institute"/>
            <person name="Haridas S."/>
            <person name="Albert R."/>
            <person name="Binder M."/>
            <person name="Bloem J."/>
            <person name="Labutti K."/>
            <person name="Salamov A."/>
            <person name="Andreopoulos B."/>
            <person name="Baker S.E."/>
            <person name="Barry K."/>
            <person name="Bills G."/>
            <person name="Bluhm B.H."/>
            <person name="Cannon C."/>
            <person name="Castanera R."/>
            <person name="Culley D.E."/>
            <person name="Daum C."/>
            <person name="Ezra D."/>
            <person name="Gonzalez J.B."/>
            <person name="Henrissat B."/>
            <person name="Kuo A."/>
            <person name="Liang C."/>
            <person name="Lipzen A."/>
            <person name="Lutzoni F."/>
            <person name="Magnuson J."/>
            <person name="Mondo S."/>
            <person name="Nolan M."/>
            <person name="Ohm R."/>
            <person name="Pangilinan J."/>
            <person name="Park H.-J."/>
            <person name="Ramirez L."/>
            <person name="Alfaro M."/>
            <person name="Sun H."/>
            <person name="Tritt A."/>
            <person name="Yoshinaga Y."/>
            <person name="Zwiers L.-H."/>
            <person name="Turgeon B.G."/>
            <person name="Goodwin S.B."/>
            <person name="Spatafora J.W."/>
            <person name="Crous P.W."/>
            <person name="Grigoriev I.V."/>
        </authorList>
    </citation>
    <scope>NUCLEOTIDE SEQUENCE</scope>
    <source>
        <strain evidence="2">IPT5</strain>
    </source>
</reference>
<evidence type="ECO:0000313" key="3">
    <source>
        <dbReference type="Proteomes" id="UP000799423"/>
    </source>
</evidence>
<proteinExistence type="predicted"/>
<evidence type="ECO:0000313" key="2">
    <source>
        <dbReference type="EMBL" id="KAF2844672.1"/>
    </source>
</evidence>
<keyword evidence="3" id="KW-1185">Reference proteome</keyword>